<dbReference type="GO" id="GO:0006508">
    <property type="term" value="P:proteolysis"/>
    <property type="evidence" value="ECO:0007669"/>
    <property type="project" value="UniProtKB-KW"/>
</dbReference>
<organism evidence="7 8">
    <name type="scientific">Platanthera zijinensis</name>
    <dbReference type="NCBI Taxonomy" id="2320716"/>
    <lineage>
        <taxon>Eukaryota</taxon>
        <taxon>Viridiplantae</taxon>
        <taxon>Streptophyta</taxon>
        <taxon>Embryophyta</taxon>
        <taxon>Tracheophyta</taxon>
        <taxon>Spermatophyta</taxon>
        <taxon>Magnoliopsida</taxon>
        <taxon>Liliopsida</taxon>
        <taxon>Asparagales</taxon>
        <taxon>Orchidaceae</taxon>
        <taxon>Orchidoideae</taxon>
        <taxon>Orchideae</taxon>
        <taxon>Orchidinae</taxon>
        <taxon>Platanthera</taxon>
    </lineage>
</organism>
<dbReference type="AlphaFoldDB" id="A0AAP0B1L9"/>
<name>A0AAP0B1L9_9ASPA</name>
<dbReference type="Gene3D" id="3.40.395.10">
    <property type="entry name" value="Adenoviral Proteinase, Chain A"/>
    <property type="match status" value="1"/>
</dbReference>
<feature type="domain" description="Ubiquitin-like protease family profile" evidence="6">
    <location>
        <begin position="236"/>
        <end position="401"/>
    </location>
</feature>
<gene>
    <name evidence="7" type="primary">ULP1B</name>
    <name evidence="7" type="ORF">KSP39_PZI019092</name>
</gene>
<protein>
    <submittedName>
        <fullName evidence="7">Ubiquitin-like-specific protease 1B</fullName>
    </submittedName>
</protein>
<reference evidence="7 8" key="1">
    <citation type="journal article" date="2022" name="Nat. Plants">
        <title>Genomes of leafy and leafless Platanthera orchids illuminate the evolution of mycoheterotrophy.</title>
        <authorList>
            <person name="Li M.H."/>
            <person name="Liu K.W."/>
            <person name="Li Z."/>
            <person name="Lu H.C."/>
            <person name="Ye Q.L."/>
            <person name="Zhang D."/>
            <person name="Wang J.Y."/>
            <person name="Li Y.F."/>
            <person name="Zhong Z.M."/>
            <person name="Liu X."/>
            <person name="Yu X."/>
            <person name="Liu D.K."/>
            <person name="Tu X.D."/>
            <person name="Liu B."/>
            <person name="Hao Y."/>
            <person name="Liao X.Y."/>
            <person name="Jiang Y.T."/>
            <person name="Sun W.H."/>
            <person name="Chen J."/>
            <person name="Chen Y.Q."/>
            <person name="Ai Y."/>
            <person name="Zhai J.W."/>
            <person name="Wu S.S."/>
            <person name="Zhou Z."/>
            <person name="Hsiao Y.Y."/>
            <person name="Wu W.L."/>
            <person name="Chen Y.Y."/>
            <person name="Lin Y.F."/>
            <person name="Hsu J.L."/>
            <person name="Li C.Y."/>
            <person name="Wang Z.W."/>
            <person name="Zhao X."/>
            <person name="Zhong W.Y."/>
            <person name="Ma X.K."/>
            <person name="Ma L."/>
            <person name="Huang J."/>
            <person name="Chen G.Z."/>
            <person name="Huang M.Z."/>
            <person name="Huang L."/>
            <person name="Peng D.H."/>
            <person name="Luo Y.B."/>
            <person name="Zou S.Q."/>
            <person name="Chen S.P."/>
            <person name="Lan S."/>
            <person name="Tsai W.C."/>
            <person name="Van de Peer Y."/>
            <person name="Liu Z.J."/>
        </authorList>
    </citation>
    <scope>NUCLEOTIDE SEQUENCE [LARGE SCALE GENOMIC DNA]</scope>
    <source>
        <strain evidence="7">Lor287</strain>
    </source>
</reference>
<keyword evidence="3" id="KW-0378">Hydrolase</keyword>
<evidence type="ECO:0000313" key="7">
    <source>
        <dbReference type="EMBL" id="KAK8923893.1"/>
    </source>
</evidence>
<evidence type="ECO:0000256" key="4">
    <source>
        <dbReference type="ARBA" id="ARBA00022807"/>
    </source>
</evidence>
<evidence type="ECO:0000256" key="5">
    <source>
        <dbReference type="SAM" id="MobiDB-lite"/>
    </source>
</evidence>
<dbReference type="SUPFAM" id="SSF54001">
    <property type="entry name" value="Cysteine proteinases"/>
    <property type="match status" value="1"/>
</dbReference>
<dbReference type="PROSITE" id="PS50600">
    <property type="entry name" value="ULP_PROTEASE"/>
    <property type="match status" value="1"/>
</dbReference>
<dbReference type="InterPro" id="IPR003653">
    <property type="entry name" value="Peptidase_C48_C"/>
</dbReference>
<dbReference type="EMBL" id="JBBWWQ010000017">
    <property type="protein sequence ID" value="KAK8923893.1"/>
    <property type="molecule type" value="Genomic_DNA"/>
</dbReference>
<accession>A0AAP0B1L9</accession>
<feature type="region of interest" description="Disordered" evidence="5">
    <location>
        <begin position="126"/>
        <end position="159"/>
    </location>
</feature>
<keyword evidence="2 7" id="KW-0645">Protease</keyword>
<dbReference type="GO" id="GO:0016929">
    <property type="term" value="F:deSUMOylase activity"/>
    <property type="evidence" value="ECO:0007669"/>
    <property type="project" value="TreeGrafter"/>
</dbReference>
<evidence type="ECO:0000256" key="1">
    <source>
        <dbReference type="ARBA" id="ARBA00005234"/>
    </source>
</evidence>
<feature type="region of interest" description="Disordered" evidence="5">
    <location>
        <begin position="68"/>
        <end position="90"/>
    </location>
</feature>
<evidence type="ECO:0000313" key="8">
    <source>
        <dbReference type="Proteomes" id="UP001418222"/>
    </source>
</evidence>
<dbReference type="PANTHER" id="PTHR12606">
    <property type="entry name" value="SENTRIN/SUMO-SPECIFIC PROTEASE"/>
    <property type="match status" value="1"/>
</dbReference>
<feature type="compositionally biased region" description="Basic and acidic residues" evidence="5">
    <location>
        <begin position="71"/>
        <end position="80"/>
    </location>
</feature>
<dbReference type="InterPro" id="IPR038765">
    <property type="entry name" value="Papain-like_cys_pep_sf"/>
</dbReference>
<evidence type="ECO:0000259" key="6">
    <source>
        <dbReference type="PROSITE" id="PS50600"/>
    </source>
</evidence>
<proteinExistence type="inferred from homology"/>
<comment type="caution">
    <text evidence="7">The sequence shown here is derived from an EMBL/GenBank/DDBJ whole genome shotgun (WGS) entry which is preliminary data.</text>
</comment>
<dbReference type="PANTHER" id="PTHR12606:SF136">
    <property type="entry name" value="ULP1 PROTEASE FAMILY PROTEIN"/>
    <property type="match status" value="1"/>
</dbReference>
<evidence type="ECO:0000256" key="2">
    <source>
        <dbReference type="ARBA" id="ARBA00022670"/>
    </source>
</evidence>
<dbReference type="Proteomes" id="UP001418222">
    <property type="component" value="Unassembled WGS sequence"/>
</dbReference>
<keyword evidence="8" id="KW-1185">Reference proteome</keyword>
<comment type="similarity">
    <text evidence="1">Belongs to the peptidase C48 family.</text>
</comment>
<keyword evidence="4" id="KW-0788">Thiol protease</keyword>
<evidence type="ECO:0000256" key="3">
    <source>
        <dbReference type="ARBA" id="ARBA00022801"/>
    </source>
</evidence>
<dbReference type="GO" id="GO:0005634">
    <property type="term" value="C:nucleus"/>
    <property type="evidence" value="ECO:0007669"/>
    <property type="project" value="TreeGrafter"/>
</dbReference>
<sequence length="443" mass="51567">MKPDQIRFKFGSVEEVEKPLLGLEEEESDFEEVKIKRTRRKVKDFRKKMMIEDDSDFEDINKTKKKKKKVFNTEKEMEKKKERRGKTRSDLRKMEARIRGFIREEVSKVEVSLKTYCDTWFQKLQSDMSQSRRRSPSPKPSIPKPKFSPTSSNFTQSTPEMILVPTTQIITLESPAKLERGVSVQHTAYRRRKELVSSHVFEHLDSMPNYPGRPHISPRMRDSIDFVLKQFGERNLQLTRGATDDLLGSGWITNTHLDAYAVFLASKQKRSLGGMKSFIYISPNQAYYKTNKVPNCQLMLSHITLSGVQAVDLIVMPCHMSAHWTLLICRLKERCWEFYDSLRSSRHRATLPKFIQCLYEDASDSLPADIMNWPINDVDDLPQQDNGDDCGVFVMKYMEAVMSSKTVAWKETIDWCKEMPKFRAQITANIFRAFSNLIKLSNE</sequence>
<dbReference type="GO" id="GO:0016926">
    <property type="term" value="P:protein desumoylation"/>
    <property type="evidence" value="ECO:0007669"/>
    <property type="project" value="TreeGrafter"/>
</dbReference>
<dbReference type="Pfam" id="PF02902">
    <property type="entry name" value="Peptidase_C48"/>
    <property type="match status" value="1"/>
</dbReference>